<dbReference type="PROSITE" id="PS51257">
    <property type="entry name" value="PROKAR_LIPOPROTEIN"/>
    <property type="match status" value="1"/>
</dbReference>
<protein>
    <recommendedName>
        <fullName evidence="3">DUF5007 domain-containing protein</fullName>
    </recommendedName>
</protein>
<dbReference type="OrthoDB" id="739920at2"/>
<dbReference type="EMBL" id="CP023777">
    <property type="protein sequence ID" value="ATL49283.1"/>
    <property type="molecule type" value="Genomic_DNA"/>
</dbReference>
<evidence type="ECO:0008006" key="3">
    <source>
        <dbReference type="Google" id="ProtNLM"/>
    </source>
</evidence>
<dbReference type="Proteomes" id="UP000220133">
    <property type="component" value="Chromosome"/>
</dbReference>
<dbReference type="KEGG" id="cbae:COR50_20065"/>
<name>A0A291QZL2_9BACT</name>
<accession>A0A291QZL2</accession>
<evidence type="ECO:0000313" key="1">
    <source>
        <dbReference type="EMBL" id="ATL49283.1"/>
    </source>
</evidence>
<organism evidence="1 2">
    <name type="scientific">Chitinophaga caeni</name>
    <dbReference type="NCBI Taxonomy" id="2029983"/>
    <lineage>
        <taxon>Bacteria</taxon>
        <taxon>Pseudomonadati</taxon>
        <taxon>Bacteroidota</taxon>
        <taxon>Chitinophagia</taxon>
        <taxon>Chitinophagales</taxon>
        <taxon>Chitinophagaceae</taxon>
        <taxon>Chitinophaga</taxon>
    </lineage>
</organism>
<dbReference type="AlphaFoldDB" id="A0A291QZL2"/>
<keyword evidence="2" id="KW-1185">Reference proteome</keyword>
<dbReference type="InterPro" id="IPR032173">
    <property type="entry name" value="DUF5007"/>
</dbReference>
<sequence length="308" mass="34709">MKKIRNLYTLGIIMAASLLGSCTKENNDGFLSTALKYNNPNINAAVGAQLVQSGAMVTDESTKPLTFSIAAIKTEDGKIAEKVMAYQVDTWWWSGEYTGKEATVEELNEKRTMVRRPAIDIDPDNGNILIYPEASDTTQLVKGTYHIDVLVKNSGGERLIENALTINVTYAKPYYYRLSGVDGNIKGIDVTFERVKETGNKIQVYYLDADDNPVDPKMFIGYDYSSTPGVTDLKDWHNLGLNNPTKYTEYPTYLDLEIAGFPLPFVAGKVLRIDLYNNGEVNGEYFNFWFDMAIYREGEWKVVIKLNY</sequence>
<evidence type="ECO:0000313" key="2">
    <source>
        <dbReference type="Proteomes" id="UP000220133"/>
    </source>
</evidence>
<proteinExistence type="predicted"/>
<gene>
    <name evidence="1" type="ORF">COR50_20065</name>
</gene>
<dbReference type="Pfam" id="PF16398">
    <property type="entry name" value="DUF5007"/>
    <property type="match status" value="1"/>
</dbReference>
<dbReference type="RefSeq" id="WP_098195651.1">
    <property type="nucleotide sequence ID" value="NZ_CP023777.1"/>
</dbReference>
<reference evidence="1 2" key="1">
    <citation type="submission" date="2017-10" db="EMBL/GenBank/DDBJ databases">
        <title>Paenichitinophaga pekingensis gen. nov., sp. nov., isolated from activated sludge.</title>
        <authorList>
            <person name="Jin D."/>
            <person name="Kong X."/>
            <person name="Deng Y."/>
            <person name="Bai Z."/>
        </authorList>
    </citation>
    <scope>NUCLEOTIDE SEQUENCE [LARGE SCALE GENOMIC DNA]</scope>
    <source>
        <strain evidence="1 2">13</strain>
    </source>
</reference>